<dbReference type="Pfam" id="PF20684">
    <property type="entry name" value="Fung_rhodopsin"/>
    <property type="match status" value="1"/>
</dbReference>
<feature type="transmembrane region" description="Helical" evidence="6">
    <location>
        <begin position="6"/>
        <end position="29"/>
    </location>
</feature>
<feature type="domain" description="Rhodopsin" evidence="7">
    <location>
        <begin position="25"/>
        <end position="264"/>
    </location>
</feature>
<proteinExistence type="inferred from homology"/>
<sequence length="350" mass="38991">MQDRNAQVLAVNILFFIFPTLMVALRVYVRAFMLKQLGVDDWLMGAAHIIYIGYLCFQLIGVLHGTGRHVEEVPESSYVIALKCWFFCELFYILSSILVKISVGFFLLRITVRRTHVLILRFFMVATTLVGMSYFFFALLQCPHHIPSWWTLKREGCIPPPIVVDVSYAASSGNALADWAFGTLPIFIVWDLNMSIRTKIIAAAILGFAAIGSVGTLIRMAYVKTLGEIYDFLYETTDFALWSTIEVGIGISAGCAATLRPLLKVILHKLGIRSSHAGNSGTVFPSGRRGGYIRNFDLGNLRPDPLHSITTAVVCDQPQDSGRTSNVNDSSNEDLIHIGTYFELAHKTKQ</sequence>
<feature type="transmembrane region" description="Helical" evidence="6">
    <location>
        <begin position="41"/>
        <end position="60"/>
    </location>
</feature>
<dbReference type="Proteomes" id="UP000018001">
    <property type="component" value="Unassembled WGS sequence"/>
</dbReference>
<dbReference type="InterPro" id="IPR049326">
    <property type="entry name" value="Rhodopsin_dom_fungi"/>
</dbReference>
<keyword evidence="4 6" id="KW-0472">Membrane</keyword>
<evidence type="ECO:0000256" key="1">
    <source>
        <dbReference type="ARBA" id="ARBA00004141"/>
    </source>
</evidence>
<evidence type="ECO:0000313" key="9">
    <source>
        <dbReference type="Proteomes" id="UP000018001"/>
    </source>
</evidence>
<dbReference type="OrthoDB" id="3897607at2759"/>
<dbReference type="GO" id="GO:0016020">
    <property type="term" value="C:membrane"/>
    <property type="evidence" value="ECO:0007669"/>
    <property type="project" value="UniProtKB-SubCell"/>
</dbReference>
<evidence type="ECO:0000313" key="8">
    <source>
        <dbReference type="EMBL" id="GAD98321.1"/>
    </source>
</evidence>
<dbReference type="eggNOG" id="ENOG502R8GX">
    <property type="taxonomic scope" value="Eukaryota"/>
</dbReference>
<comment type="similarity">
    <text evidence="5">Belongs to the SAT4 family.</text>
</comment>
<dbReference type="EMBL" id="BAUL01000239">
    <property type="protein sequence ID" value="GAD98321.1"/>
    <property type="molecule type" value="Genomic_DNA"/>
</dbReference>
<comment type="subcellular location">
    <subcellularLocation>
        <location evidence="1">Membrane</location>
        <topology evidence="1">Multi-pass membrane protein</topology>
    </subcellularLocation>
</comment>
<organism evidence="8 9">
    <name type="scientific">Byssochlamys spectabilis (strain No. 5 / NBRC 109023)</name>
    <name type="common">Paecilomyces variotii</name>
    <dbReference type="NCBI Taxonomy" id="1356009"/>
    <lineage>
        <taxon>Eukaryota</taxon>
        <taxon>Fungi</taxon>
        <taxon>Dikarya</taxon>
        <taxon>Ascomycota</taxon>
        <taxon>Pezizomycotina</taxon>
        <taxon>Eurotiomycetes</taxon>
        <taxon>Eurotiomycetidae</taxon>
        <taxon>Eurotiales</taxon>
        <taxon>Thermoascaceae</taxon>
        <taxon>Paecilomyces</taxon>
    </lineage>
</organism>
<evidence type="ECO:0000259" key="7">
    <source>
        <dbReference type="Pfam" id="PF20684"/>
    </source>
</evidence>
<evidence type="ECO:0000256" key="2">
    <source>
        <dbReference type="ARBA" id="ARBA00022692"/>
    </source>
</evidence>
<dbReference type="AlphaFoldDB" id="V5G8H7"/>
<evidence type="ECO:0000256" key="3">
    <source>
        <dbReference type="ARBA" id="ARBA00022989"/>
    </source>
</evidence>
<gene>
    <name evidence="8" type="ORF">PVAR5_7013</name>
</gene>
<keyword evidence="2 6" id="KW-0812">Transmembrane</keyword>
<dbReference type="InterPro" id="IPR052337">
    <property type="entry name" value="SAT4-like"/>
</dbReference>
<feature type="transmembrane region" description="Helical" evidence="6">
    <location>
        <begin position="80"/>
        <end position="108"/>
    </location>
</feature>
<dbReference type="InParanoid" id="V5G8H7"/>
<keyword evidence="3 6" id="KW-1133">Transmembrane helix</keyword>
<evidence type="ECO:0000256" key="6">
    <source>
        <dbReference type="SAM" id="Phobius"/>
    </source>
</evidence>
<dbReference type="PANTHER" id="PTHR33048:SF96">
    <property type="entry name" value="INTEGRAL MEMBRANE PROTEIN"/>
    <property type="match status" value="1"/>
</dbReference>
<accession>V5G8H7</accession>
<feature type="transmembrane region" description="Helical" evidence="6">
    <location>
        <begin position="120"/>
        <end position="140"/>
    </location>
</feature>
<name>V5G8H7_BYSSN</name>
<evidence type="ECO:0000256" key="4">
    <source>
        <dbReference type="ARBA" id="ARBA00023136"/>
    </source>
</evidence>
<feature type="transmembrane region" description="Helical" evidence="6">
    <location>
        <begin position="200"/>
        <end position="222"/>
    </location>
</feature>
<evidence type="ECO:0000256" key="5">
    <source>
        <dbReference type="ARBA" id="ARBA00038359"/>
    </source>
</evidence>
<reference evidence="9" key="1">
    <citation type="journal article" date="2014" name="Genome Announc.">
        <title>Draft genome sequence of the formaldehyde-resistant fungus Byssochlamys spectabilis No. 5 (anamorph Paecilomyces variotii No. 5) (NBRC109023).</title>
        <authorList>
            <person name="Oka T."/>
            <person name="Ekino K."/>
            <person name="Fukuda K."/>
            <person name="Nomura Y."/>
        </authorList>
    </citation>
    <scope>NUCLEOTIDE SEQUENCE [LARGE SCALE GENOMIC DNA]</scope>
    <source>
        <strain evidence="9">No. 5 / NBRC 109023</strain>
    </source>
</reference>
<keyword evidence="9" id="KW-1185">Reference proteome</keyword>
<dbReference type="PANTHER" id="PTHR33048">
    <property type="entry name" value="PTH11-LIKE INTEGRAL MEMBRANE PROTEIN (AFU_ORTHOLOGUE AFUA_5G11245)"/>
    <property type="match status" value="1"/>
</dbReference>
<comment type="caution">
    <text evidence="8">The sequence shown here is derived from an EMBL/GenBank/DDBJ whole genome shotgun (WGS) entry which is preliminary data.</text>
</comment>
<feature type="transmembrane region" description="Helical" evidence="6">
    <location>
        <begin position="242"/>
        <end position="263"/>
    </location>
</feature>
<dbReference type="HOGENOM" id="CLU_028200_3_4_1"/>
<protein>
    <submittedName>
        <fullName evidence="8">Integral membrane protein</fullName>
    </submittedName>
</protein>